<protein>
    <submittedName>
        <fullName evidence="3">Lebercilin domain-containing protein</fullName>
    </submittedName>
</protein>
<evidence type="ECO:0000313" key="3">
    <source>
        <dbReference type="WBParaSite" id="GPUH_0002029601-mRNA-1"/>
    </source>
</evidence>
<evidence type="ECO:0000256" key="2">
    <source>
        <dbReference type="SAM" id="MobiDB-lite"/>
    </source>
</evidence>
<proteinExistence type="predicted"/>
<evidence type="ECO:0000256" key="1">
    <source>
        <dbReference type="SAM" id="Coils"/>
    </source>
</evidence>
<feature type="region of interest" description="Disordered" evidence="2">
    <location>
        <begin position="1"/>
        <end position="26"/>
    </location>
</feature>
<accession>A0A183EH30</accession>
<name>A0A183EH30_9BILA</name>
<dbReference type="WBParaSite" id="GPUH_0002029601-mRNA-1">
    <property type="protein sequence ID" value="GPUH_0002029601-mRNA-1"/>
    <property type="gene ID" value="GPUH_0002029601"/>
</dbReference>
<feature type="coiled-coil region" evidence="1">
    <location>
        <begin position="51"/>
        <end position="113"/>
    </location>
</feature>
<reference evidence="3" key="1">
    <citation type="submission" date="2016-06" db="UniProtKB">
        <authorList>
            <consortium name="WormBaseParasite"/>
        </authorList>
    </citation>
    <scope>IDENTIFICATION</scope>
</reference>
<keyword evidence="1" id="KW-0175">Coiled coil</keyword>
<organism evidence="3">
    <name type="scientific">Gongylonema pulchrum</name>
    <dbReference type="NCBI Taxonomy" id="637853"/>
    <lineage>
        <taxon>Eukaryota</taxon>
        <taxon>Metazoa</taxon>
        <taxon>Ecdysozoa</taxon>
        <taxon>Nematoda</taxon>
        <taxon>Chromadorea</taxon>
        <taxon>Rhabditida</taxon>
        <taxon>Spirurina</taxon>
        <taxon>Spiruromorpha</taxon>
        <taxon>Spiruroidea</taxon>
        <taxon>Gongylonematidae</taxon>
        <taxon>Gongylonema</taxon>
    </lineage>
</organism>
<feature type="compositionally biased region" description="Basic and acidic residues" evidence="2">
    <location>
        <begin position="1"/>
        <end position="12"/>
    </location>
</feature>
<sequence length="267" mass="29937">LEREEQAQKENHFQNQQLEKQRNADYERLKTQNALLNLRQKKKDDSESDVVRLLKEQVADLRGVVRDLERQRTDMRAQIRKSSCTIKEKNDAIEQLKEEKERLEKRLNLLANSKATSRGKQAQNALFAQAVARSANSAAVTTSTKNLSVPINDAATKNLTGPTRNNVQADNDIRANDASGRARQVTFADNPDMYSDSGSDVVCLNGRPTEQNNRTLPPKNVRWNEPLATTAAPLDISPVSSHSSVTAVNSDMVGKLFWTSRRNNRGN</sequence>
<dbReference type="AlphaFoldDB" id="A0A183EH30"/>